<dbReference type="PANTHER" id="PTHR12277:SF81">
    <property type="entry name" value="PROTEIN ABHD13"/>
    <property type="match status" value="1"/>
</dbReference>
<keyword evidence="2" id="KW-0812">Transmembrane</keyword>
<dbReference type="InterPro" id="IPR029058">
    <property type="entry name" value="AB_hydrolase_fold"/>
</dbReference>
<evidence type="ECO:0000313" key="4">
    <source>
        <dbReference type="Proteomes" id="UP001530315"/>
    </source>
</evidence>
<keyword evidence="2" id="KW-0472">Membrane</keyword>
<evidence type="ECO:0000313" key="3">
    <source>
        <dbReference type="EMBL" id="KAL3779823.1"/>
    </source>
</evidence>
<feature type="transmembrane region" description="Helical" evidence="2">
    <location>
        <begin position="48"/>
        <end position="67"/>
    </location>
</feature>
<accession>A0ABD3NWV7</accession>
<protein>
    <recommendedName>
        <fullName evidence="5">AB hydrolase-1 domain-containing protein</fullName>
    </recommendedName>
</protein>
<keyword evidence="2" id="KW-1133">Transmembrane helix</keyword>
<feature type="transmembrane region" description="Helical" evidence="2">
    <location>
        <begin position="79"/>
        <end position="99"/>
    </location>
</feature>
<dbReference type="Proteomes" id="UP001530315">
    <property type="component" value="Unassembled WGS sequence"/>
</dbReference>
<proteinExistence type="predicted"/>
<evidence type="ECO:0000256" key="2">
    <source>
        <dbReference type="SAM" id="Phobius"/>
    </source>
</evidence>
<keyword evidence="4" id="KW-1185">Reference proteome</keyword>
<name>A0ABD3NWV7_9STRA</name>
<dbReference type="EMBL" id="JALLAZ020001144">
    <property type="protein sequence ID" value="KAL3779823.1"/>
    <property type="molecule type" value="Genomic_DNA"/>
</dbReference>
<dbReference type="SUPFAM" id="SSF53474">
    <property type="entry name" value="alpha/beta-Hydrolases"/>
    <property type="match status" value="1"/>
</dbReference>
<dbReference type="AlphaFoldDB" id="A0ABD3NWV7"/>
<gene>
    <name evidence="3" type="ORF">ACHAW5_002008</name>
</gene>
<reference evidence="3 4" key="1">
    <citation type="submission" date="2024-10" db="EMBL/GenBank/DDBJ databases">
        <title>Updated reference genomes for cyclostephanoid diatoms.</title>
        <authorList>
            <person name="Roberts W.R."/>
            <person name="Alverson A.J."/>
        </authorList>
    </citation>
    <scope>NUCLEOTIDE SEQUENCE [LARGE SCALE GENOMIC DNA]</scope>
    <source>
        <strain evidence="3 4">AJA276-08</strain>
    </source>
</reference>
<organism evidence="3 4">
    <name type="scientific">Stephanodiscus triporus</name>
    <dbReference type="NCBI Taxonomy" id="2934178"/>
    <lineage>
        <taxon>Eukaryota</taxon>
        <taxon>Sar</taxon>
        <taxon>Stramenopiles</taxon>
        <taxon>Ochrophyta</taxon>
        <taxon>Bacillariophyta</taxon>
        <taxon>Coscinodiscophyceae</taxon>
        <taxon>Thalassiosirophycidae</taxon>
        <taxon>Stephanodiscales</taxon>
        <taxon>Stephanodiscaceae</taxon>
        <taxon>Stephanodiscus</taxon>
    </lineage>
</organism>
<feature type="region of interest" description="Disordered" evidence="1">
    <location>
        <begin position="595"/>
        <end position="617"/>
    </location>
</feature>
<evidence type="ECO:0008006" key="5">
    <source>
        <dbReference type="Google" id="ProtNLM"/>
    </source>
</evidence>
<evidence type="ECO:0000256" key="1">
    <source>
        <dbReference type="SAM" id="MobiDB-lite"/>
    </source>
</evidence>
<dbReference type="Gene3D" id="3.40.50.1820">
    <property type="entry name" value="alpha/beta hydrolase"/>
    <property type="match status" value="1"/>
</dbReference>
<comment type="caution">
    <text evidence="3">The sequence shown here is derived from an EMBL/GenBank/DDBJ whole genome shotgun (WGS) entry which is preliminary data.</text>
</comment>
<dbReference type="PANTHER" id="PTHR12277">
    <property type="entry name" value="ALPHA/BETA HYDROLASE DOMAIN-CONTAINING PROTEIN"/>
    <property type="match status" value="1"/>
</dbReference>
<sequence length="831" mass="90447">MTSWAIDDGRDGGGTVVDRLLRLRVAADLPFLHVHHPASSLLLRNPKMTAPAFLLLYVVLIVIWVPLNLLSRMMTEMGVCLVIFAMIVHAGRCLLRLLAFPGSNVRVYGEVEREFSRYSCEVIENAAAAIEELAMAATSTSTEDDDGEDEGGGRRTTLLLRDARSRANAYGDRILGTGMATSAFRAFIGMIDPPPHDSIFGLDVIRGCLLARYVGARQFWVDRGGCVARWWWWCGGGGGKLDVIAIPSSVSDDGGRRDDSVESFLPLSPRKGRGEEVGGGGNVNKKKRKAVLYCNPNAGLVEVATGMGLTGGNVDDSTSDDDEKEPTCWTEFYIDHGYDVYLFNYAGYGRSFGGSSWNQTTAEFSHGFLGALKRVLFSTFLAFKPSSESLKFDAAVVARHIVDVVGVDELVIHGESIGGMAAAGAAKALTATLSLSNVSTVLVCDRTFCNLEAVAQRLVGRWTGNAIRLLTPTWSNDVTRDFLAARCPKIVAQDSADEIIHDYSSLKSGLALAGELTKGQTSKVGWMMSPLIEYQIANLDNVSVTDSRLLSTSHQIKKSPPFWPADKHVLLSEAHHFAACVTRIGKLATAAKKQMQAGADTRHPSGDDEGIEVSLSSDKSPKLMPAIPAKKKNAEAETLIKLWKSLACCDGLCGHPLGHTVKEGFDCTISWLCCTVVFGPQVLAEQAEKRWDKQSQDASISLEDGRVILPEDFDLRPLGYQLDEDSAANYPLPIPEVLSSLKVLATQMKAAKVEAELIYIIGMLEYIVARTSSKEVMSLSVRRRNGFLDEQGVISTGCFLNLHCGHNNQYSLEERRQLIALIRRSCGDSVL</sequence>